<evidence type="ECO:0000313" key="1">
    <source>
        <dbReference type="EMBL" id="RZC76763.1"/>
    </source>
</evidence>
<dbReference type="AlphaFoldDB" id="A0A4Y7KTU2"/>
<protein>
    <submittedName>
        <fullName evidence="1">Uncharacterized protein</fullName>
    </submittedName>
</protein>
<dbReference type="Proteomes" id="UP000316621">
    <property type="component" value="Chromosome 9"/>
</dbReference>
<sequence length="70" mass="7983">MVKFESSTTRKNNIISTQLDLQGCEDNEVDMEQELVERHLQRIIGACGSRRGALISNNEYSSVLTMLFDF</sequence>
<evidence type="ECO:0000313" key="2">
    <source>
        <dbReference type="Proteomes" id="UP000316621"/>
    </source>
</evidence>
<proteinExistence type="predicted"/>
<dbReference type="EMBL" id="CM010723">
    <property type="protein sequence ID" value="RZC76763.1"/>
    <property type="molecule type" value="Genomic_DNA"/>
</dbReference>
<dbReference type="Gramene" id="RZC76763">
    <property type="protein sequence ID" value="RZC76763"/>
    <property type="gene ID" value="C5167_000937"/>
</dbReference>
<name>A0A4Y7KTU2_PAPSO</name>
<accession>A0A4Y7KTU2</accession>
<reference evidence="1 2" key="1">
    <citation type="journal article" date="2018" name="Science">
        <title>The opium poppy genome and morphinan production.</title>
        <authorList>
            <person name="Guo L."/>
            <person name="Winzer T."/>
            <person name="Yang X."/>
            <person name="Li Y."/>
            <person name="Ning Z."/>
            <person name="He Z."/>
            <person name="Teodor R."/>
            <person name="Lu Y."/>
            <person name="Bowser T.A."/>
            <person name="Graham I.A."/>
            <person name="Ye K."/>
        </authorList>
    </citation>
    <scope>NUCLEOTIDE SEQUENCE [LARGE SCALE GENOMIC DNA]</scope>
    <source>
        <strain evidence="2">cv. HN1</strain>
        <tissue evidence="1">Leaves</tissue>
    </source>
</reference>
<keyword evidence="2" id="KW-1185">Reference proteome</keyword>
<gene>
    <name evidence="1" type="ORF">C5167_000937</name>
</gene>
<organism evidence="1 2">
    <name type="scientific">Papaver somniferum</name>
    <name type="common">Opium poppy</name>
    <dbReference type="NCBI Taxonomy" id="3469"/>
    <lineage>
        <taxon>Eukaryota</taxon>
        <taxon>Viridiplantae</taxon>
        <taxon>Streptophyta</taxon>
        <taxon>Embryophyta</taxon>
        <taxon>Tracheophyta</taxon>
        <taxon>Spermatophyta</taxon>
        <taxon>Magnoliopsida</taxon>
        <taxon>Ranunculales</taxon>
        <taxon>Papaveraceae</taxon>
        <taxon>Papaveroideae</taxon>
        <taxon>Papaver</taxon>
    </lineage>
</organism>